<feature type="compositionally biased region" description="Basic and acidic residues" evidence="1">
    <location>
        <begin position="196"/>
        <end position="209"/>
    </location>
</feature>
<feature type="region of interest" description="Disordered" evidence="1">
    <location>
        <begin position="172"/>
        <end position="218"/>
    </location>
</feature>
<dbReference type="Proteomes" id="UP001066276">
    <property type="component" value="Chromosome 4_1"/>
</dbReference>
<keyword evidence="3" id="KW-1185">Reference proteome</keyword>
<protein>
    <submittedName>
        <fullName evidence="2">Uncharacterized protein</fullName>
    </submittedName>
</protein>
<feature type="region of interest" description="Disordered" evidence="1">
    <location>
        <begin position="66"/>
        <end position="112"/>
    </location>
</feature>
<dbReference type="EMBL" id="JANPWB010000007">
    <property type="protein sequence ID" value="KAJ1174254.1"/>
    <property type="molecule type" value="Genomic_DNA"/>
</dbReference>
<reference evidence="2" key="1">
    <citation type="journal article" date="2022" name="bioRxiv">
        <title>Sequencing and chromosome-scale assembly of the giantPleurodeles waltlgenome.</title>
        <authorList>
            <person name="Brown T."/>
            <person name="Elewa A."/>
            <person name="Iarovenko S."/>
            <person name="Subramanian E."/>
            <person name="Araus A.J."/>
            <person name="Petzold A."/>
            <person name="Susuki M."/>
            <person name="Suzuki K.-i.T."/>
            <person name="Hayashi T."/>
            <person name="Toyoda A."/>
            <person name="Oliveira C."/>
            <person name="Osipova E."/>
            <person name="Leigh N.D."/>
            <person name="Simon A."/>
            <person name="Yun M.H."/>
        </authorList>
    </citation>
    <scope>NUCLEOTIDE SEQUENCE</scope>
    <source>
        <strain evidence="2">20211129_DDA</strain>
        <tissue evidence="2">Liver</tissue>
    </source>
</reference>
<evidence type="ECO:0000256" key="1">
    <source>
        <dbReference type="SAM" id="MobiDB-lite"/>
    </source>
</evidence>
<proteinExistence type="predicted"/>
<evidence type="ECO:0000313" key="3">
    <source>
        <dbReference type="Proteomes" id="UP001066276"/>
    </source>
</evidence>
<dbReference type="AlphaFoldDB" id="A0AAV7TD50"/>
<evidence type="ECO:0000313" key="2">
    <source>
        <dbReference type="EMBL" id="KAJ1174254.1"/>
    </source>
</evidence>
<organism evidence="2 3">
    <name type="scientific">Pleurodeles waltl</name>
    <name type="common">Iberian ribbed newt</name>
    <dbReference type="NCBI Taxonomy" id="8319"/>
    <lineage>
        <taxon>Eukaryota</taxon>
        <taxon>Metazoa</taxon>
        <taxon>Chordata</taxon>
        <taxon>Craniata</taxon>
        <taxon>Vertebrata</taxon>
        <taxon>Euteleostomi</taxon>
        <taxon>Amphibia</taxon>
        <taxon>Batrachia</taxon>
        <taxon>Caudata</taxon>
        <taxon>Salamandroidea</taxon>
        <taxon>Salamandridae</taxon>
        <taxon>Pleurodelinae</taxon>
        <taxon>Pleurodeles</taxon>
    </lineage>
</organism>
<accession>A0AAV7TD50</accession>
<name>A0AAV7TD50_PLEWA</name>
<gene>
    <name evidence="2" type="ORF">NDU88_006076</name>
</gene>
<comment type="caution">
    <text evidence="2">The sequence shown here is derived from an EMBL/GenBank/DDBJ whole genome shotgun (WGS) entry which is preliminary data.</text>
</comment>
<sequence>MPRACSTDRCKALHGQGAAGRIERCACPRATLFLFSIECDPRCFLGIVFGVWSVLMAPKPIRTPRSLRAWQNQDPGGARKDKRHQALGSKEHSNPHTKGPQHRISGMEKDARNPVPTMFASMMRTKQMPPEKVVLDSQSSVPGVDGGQVSVAAISLEVPTSICDAGEMEPASPEIISASPGNSGEVVGPPPLGGEKSSEQEPKELKEGFQEPNPGKCNVQSRTLTKEALSQQAEDMVKHLTICETITPALAERGKEAKPANSDQGPFDTAESFFSLSDQSRDSDLDEEIPLTDSDIEGSSVASIWASNYSTCRRKSLEQTGARYNSGAKLRRDLPNPQEEVCEMQWDYTGTQQAFLKVD</sequence>